<keyword evidence="5" id="KW-1185">Reference proteome</keyword>
<feature type="chain" id="PRO_5006420797" description="S-layer protein C-terminal domain-containing protein" evidence="2">
    <location>
        <begin position="47"/>
        <end position="276"/>
    </location>
</feature>
<dbReference type="EMBL" id="JQCE01000020">
    <property type="protein sequence ID" value="KRO17275.1"/>
    <property type="molecule type" value="Genomic_DNA"/>
</dbReference>
<keyword evidence="1 2" id="KW-0732">Signal</keyword>
<dbReference type="AlphaFoldDB" id="A0A0R2MYJ3"/>
<name>A0A0R2MYJ3_9LACO</name>
<evidence type="ECO:0000256" key="2">
    <source>
        <dbReference type="SAM" id="SignalP"/>
    </source>
</evidence>
<gene>
    <name evidence="4" type="ORF">IV56_GL000395</name>
</gene>
<comment type="caution">
    <text evidence="4">The sequence shown here is derived from an EMBL/GenBank/DDBJ whole genome shotgun (WGS) entry which is preliminary data.</text>
</comment>
<dbReference type="InterPro" id="IPR022263">
    <property type="entry name" value="KxYKxGKxW"/>
</dbReference>
<dbReference type="Pfam" id="PF19258">
    <property type="entry name" value="KxYKxGKxW_sig"/>
    <property type="match status" value="1"/>
</dbReference>
<accession>A0A0R2MYJ3</accession>
<evidence type="ECO:0000313" key="4">
    <source>
        <dbReference type="EMBL" id="KRO17275.1"/>
    </source>
</evidence>
<feature type="domain" description="S-layer protein C-terminal" evidence="3">
    <location>
        <begin position="72"/>
        <end position="120"/>
    </location>
</feature>
<feature type="signal peptide" evidence="2">
    <location>
        <begin position="1"/>
        <end position="46"/>
    </location>
</feature>
<protein>
    <recommendedName>
        <fullName evidence="3">S-layer protein C-terminal domain-containing protein</fullName>
    </recommendedName>
</protein>
<sequence>MNSKGGNAMTKKLRFKMYKAGKLWVTAGVALAALGMSAMLGQNVQAATTAVVAPSNKVSTPVTKTATIVQGTFKAPVYDAVDGQVTGKYLAEGTDWKVYQDNTDAFGTTWYNLGGNQWIKGTGVIVDAIPDTYKSSTRVGFVSGAASLTVYTAPGVAGQKTGQILWPASSWHISASVITSDKQLWYRVGTNQWVKANGMVLGTIQSAKGTATVTYIPGYSIVVWGKADGTENTGLKLPNGTSWLVYGKATVGNHVYYQLDTNQWVDGAYVKFQARH</sequence>
<evidence type="ECO:0000256" key="1">
    <source>
        <dbReference type="ARBA" id="ARBA00022729"/>
    </source>
</evidence>
<evidence type="ECO:0000313" key="5">
    <source>
        <dbReference type="Proteomes" id="UP000050969"/>
    </source>
</evidence>
<proteinExistence type="predicted"/>
<evidence type="ECO:0000259" key="3">
    <source>
        <dbReference type="Pfam" id="PF03217"/>
    </source>
</evidence>
<dbReference type="OrthoDB" id="2329985at2"/>
<dbReference type="STRING" id="1293598.IV56_GL000395"/>
<organism evidence="4 5">
    <name type="scientific">Lacticaseibacillus saniviri JCM 17471 = DSM 24301</name>
    <dbReference type="NCBI Taxonomy" id="1293598"/>
    <lineage>
        <taxon>Bacteria</taxon>
        <taxon>Bacillati</taxon>
        <taxon>Bacillota</taxon>
        <taxon>Bacilli</taxon>
        <taxon>Lactobacillales</taxon>
        <taxon>Lactobacillaceae</taxon>
        <taxon>Lacticaseibacillus</taxon>
    </lineage>
</organism>
<dbReference type="InterPro" id="IPR024968">
    <property type="entry name" value="SlpA_C_lactobacillus"/>
</dbReference>
<dbReference type="Proteomes" id="UP000050969">
    <property type="component" value="Unassembled WGS sequence"/>
</dbReference>
<dbReference type="PATRIC" id="fig|1293598.4.peg.426"/>
<reference evidence="4 5" key="1">
    <citation type="journal article" date="2015" name="Genome Announc.">
        <title>Expanding the biotechnology potential of lactobacilli through comparative genomics of 213 strains and associated genera.</title>
        <authorList>
            <person name="Sun Z."/>
            <person name="Harris H.M."/>
            <person name="McCann A."/>
            <person name="Guo C."/>
            <person name="Argimon S."/>
            <person name="Zhang W."/>
            <person name="Yang X."/>
            <person name="Jeffery I.B."/>
            <person name="Cooney J.C."/>
            <person name="Kagawa T.F."/>
            <person name="Liu W."/>
            <person name="Song Y."/>
            <person name="Salvetti E."/>
            <person name="Wrobel A."/>
            <person name="Rasinkangas P."/>
            <person name="Parkhill J."/>
            <person name="Rea M.C."/>
            <person name="O'Sullivan O."/>
            <person name="Ritari J."/>
            <person name="Douillard F.P."/>
            <person name="Paul Ross R."/>
            <person name="Yang R."/>
            <person name="Briner A.E."/>
            <person name="Felis G.E."/>
            <person name="de Vos W.M."/>
            <person name="Barrangou R."/>
            <person name="Klaenhammer T.R."/>
            <person name="Caufield P.W."/>
            <person name="Cui Y."/>
            <person name="Zhang H."/>
            <person name="O'Toole P.W."/>
        </authorList>
    </citation>
    <scope>NUCLEOTIDE SEQUENCE [LARGE SCALE GENOMIC DNA]</scope>
    <source>
        <strain evidence="4 5">DSM 24301</strain>
    </source>
</reference>
<dbReference type="Pfam" id="PF03217">
    <property type="entry name" value="SlpA"/>
    <property type="match status" value="1"/>
</dbReference>
<dbReference type="NCBIfam" id="TIGR03715">
    <property type="entry name" value="KxYKxGKxW"/>
    <property type="match status" value="1"/>
</dbReference>